<feature type="transmembrane region" description="Helical" evidence="1">
    <location>
        <begin position="290"/>
        <end position="309"/>
    </location>
</feature>
<evidence type="ECO:0000256" key="1">
    <source>
        <dbReference type="SAM" id="Phobius"/>
    </source>
</evidence>
<keyword evidence="1" id="KW-0472">Membrane</keyword>
<name>A0A7W6DVN5_9RHOB</name>
<dbReference type="RefSeq" id="WP_183968635.1">
    <property type="nucleotide sequence ID" value="NZ_BAABBZ010000011.1"/>
</dbReference>
<protein>
    <recommendedName>
        <fullName evidence="5">Oxygen tolerance</fullName>
    </recommendedName>
</protein>
<dbReference type="InterPro" id="IPR025738">
    <property type="entry name" value="BatD"/>
</dbReference>
<proteinExistence type="predicted"/>
<reference evidence="3 4" key="1">
    <citation type="submission" date="2020-08" db="EMBL/GenBank/DDBJ databases">
        <title>Genomic Encyclopedia of Type Strains, Phase IV (KMG-IV): sequencing the most valuable type-strain genomes for metagenomic binning, comparative biology and taxonomic classification.</title>
        <authorList>
            <person name="Goeker M."/>
        </authorList>
    </citation>
    <scope>NUCLEOTIDE SEQUENCE [LARGE SCALE GENOMIC DNA]</scope>
    <source>
        <strain evidence="3 4">DSM 102235</strain>
    </source>
</reference>
<dbReference type="PANTHER" id="PTHR40940:SF2">
    <property type="entry name" value="BATD"/>
    <property type="match status" value="1"/>
</dbReference>
<dbReference type="Proteomes" id="UP000541426">
    <property type="component" value="Unassembled WGS sequence"/>
</dbReference>
<comment type="caution">
    <text evidence="3">The sequence shown here is derived from an EMBL/GenBank/DDBJ whole genome shotgun (WGS) entry which is preliminary data.</text>
</comment>
<feature type="signal peptide" evidence="2">
    <location>
        <begin position="1"/>
        <end position="19"/>
    </location>
</feature>
<keyword evidence="4" id="KW-1185">Reference proteome</keyword>
<evidence type="ECO:0000256" key="2">
    <source>
        <dbReference type="SAM" id="SignalP"/>
    </source>
</evidence>
<keyword evidence="1" id="KW-0812">Transmembrane</keyword>
<keyword evidence="1" id="KW-1133">Transmembrane helix</keyword>
<gene>
    <name evidence="3" type="ORF">GGQ68_003827</name>
</gene>
<dbReference type="EMBL" id="JACIEJ010000010">
    <property type="protein sequence ID" value="MBB3987480.1"/>
    <property type="molecule type" value="Genomic_DNA"/>
</dbReference>
<keyword evidence="2" id="KW-0732">Signal</keyword>
<evidence type="ECO:0000313" key="4">
    <source>
        <dbReference type="Proteomes" id="UP000541426"/>
    </source>
</evidence>
<evidence type="ECO:0008006" key="5">
    <source>
        <dbReference type="Google" id="ProtNLM"/>
    </source>
</evidence>
<accession>A0A7W6DVN5</accession>
<feature type="chain" id="PRO_5030633953" description="Oxygen tolerance" evidence="2">
    <location>
        <begin position="20"/>
        <end position="398"/>
    </location>
</feature>
<sequence length="398" mass="45186">MRFLILFLLACFAPMAVLAQSRTVDPADLQLSVTVEDTGQTPFARELVMLTIRGVYRRHITRETLEQPKLEGFNWTQLGPDIWREERLRGQAVKVLERRMALYPERAGTLEIGAFTHHLTLTDEGDDWFEHTITSKPISIEVAPMPEFGTGDWWFPVKSLKVSDQWSNTPDQLSPGEGVLRIVRIEALGVTPEMIPPMPDLTSPSGMVFPHPEKRLLELSPEGPVTHAFWRWTIQPTNGRSAVVEPIRFTYFDTRERVTREVVISAQRVAYDAAELPPVQQPEMPATLPGWPLALLGTVVLAVLAIWGMRGQQLDRQRLYHRVPLVDPQAWRLRRAAWADNLPDTRRAARALIRRDGILGCEGRVLDGLDRGVFAARPSQQDLRAFCRAFLSARRQRA</sequence>
<dbReference type="PANTHER" id="PTHR40940">
    <property type="entry name" value="PROTEIN BATD-RELATED"/>
    <property type="match status" value="1"/>
</dbReference>
<dbReference type="AlphaFoldDB" id="A0A7W6DVN5"/>
<evidence type="ECO:0000313" key="3">
    <source>
        <dbReference type="EMBL" id="MBB3987480.1"/>
    </source>
</evidence>
<organism evidence="3 4">
    <name type="scientific">Sagittula marina</name>
    <dbReference type="NCBI Taxonomy" id="943940"/>
    <lineage>
        <taxon>Bacteria</taxon>
        <taxon>Pseudomonadati</taxon>
        <taxon>Pseudomonadota</taxon>
        <taxon>Alphaproteobacteria</taxon>
        <taxon>Rhodobacterales</taxon>
        <taxon>Roseobacteraceae</taxon>
        <taxon>Sagittula</taxon>
    </lineage>
</organism>